<keyword evidence="2" id="KW-1185">Reference proteome</keyword>
<reference evidence="1" key="1">
    <citation type="journal article" date="2023" name="Plant J.">
        <title>Genome sequences and population genomics provide insights into the demographic history, inbreeding, and mutation load of two 'living fossil' tree species of Dipteronia.</title>
        <authorList>
            <person name="Feng Y."/>
            <person name="Comes H.P."/>
            <person name="Chen J."/>
            <person name="Zhu S."/>
            <person name="Lu R."/>
            <person name="Zhang X."/>
            <person name="Li P."/>
            <person name="Qiu J."/>
            <person name="Olsen K.M."/>
            <person name="Qiu Y."/>
        </authorList>
    </citation>
    <scope>NUCLEOTIDE SEQUENCE</scope>
    <source>
        <strain evidence="1">KIB01</strain>
    </source>
</reference>
<sequence>MRTYSEDFVFISTNDEDSQVVNLELFSSEEDEDCIPYDGSAEEVETYVLSNGSQSKANSSDRDCEDDQFFDDASFDWDHDFLIEVSSDEEDGGTNSNVQPMRGMAFKSMTDKRVRLKVRQLFNNLHYFRQIL</sequence>
<protein>
    <submittedName>
        <fullName evidence="1">Uncharacterized protein</fullName>
    </submittedName>
</protein>
<organism evidence="1 2">
    <name type="scientific">Dipteronia dyeriana</name>
    <dbReference type="NCBI Taxonomy" id="168575"/>
    <lineage>
        <taxon>Eukaryota</taxon>
        <taxon>Viridiplantae</taxon>
        <taxon>Streptophyta</taxon>
        <taxon>Embryophyta</taxon>
        <taxon>Tracheophyta</taxon>
        <taxon>Spermatophyta</taxon>
        <taxon>Magnoliopsida</taxon>
        <taxon>eudicotyledons</taxon>
        <taxon>Gunneridae</taxon>
        <taxon>Pentapetalae</taxon>
        <taxon>rosids</taxon>
        <taxon>malvids</taxon>
        <taxon>Sapindales</taxon>
        <taxon>Sapindaceae</taxon>
        <taxon>Hippocastanoideae</taxon>
        <taxon>Acereae</taxon>
        <taxon>Dipteronia</taxon>
    </lineage>
</organism>
<comment type="caution">
    <text evidence="1">The sequence shown here is derived from an EMBL/GenBank/DDBJ whole genome shotgun (WGS) entry which is preliminary data.</text>
</comment>
<gene>
    <name evidence="1" type="ORF">Ddye_002431</name>
</gene>
<dbReference type="EMBL" id="JANJYI010000001">
    <property type="protein sequence ID" value="KAK2663857.1"/>
    <property type="molecule type" value="Genomic_DNA"/>
</dbReference>
<proteinExistence type="predicted"/>
<name>A0AAD9XRJ4_9ROSI</name>
<evidence type="ECO:0000313" key="2">
    <source>
        <dbReference type="Proteomes" id="UP001280121"/>
    </source>
</evidence>
<dbReference type="Proteomes" id="UP001280121">
    <property type="component" value="Unassembled WGS sequence"/>
</dbReference>
<evidence type="ECO:0000313" key="1">
    <source>
        <dbReference type="EMBL" id="KAK2663857.1"/>
    </source>
</evidence>
<accession>A0AAD9XRJ4</accession>
<dbReference type="AlphaFoldDB" id="A0AAD9XRJ4"/>